<dbReference type="PANTHER" id="PTHR30032">
    <property type="entry name" value="N-ACETYLMURAMOYL-L-ALANINE AMIDASE-RELATED"/>
    <property type="match status" value="1"/>
</dbReference>
<dbReference type="InterPro" id="IPR013693">
    <property type="entry name" value="SpoIID/LytB_N"/>
</dbReference>
<proteinExistence type="predicted"/>
<dbReference type="GO" id="GO:0030288">
    <property type="term" value="C:outer membrane-bounded periplasmic space"/>
    <property type="evidence" value="ECO:0007669"/>
    <property type="project" value="TreeGrafter"/>
</dbReference>
<name>A0A410P2M4_VELA1</name>
<dbReference type="InterPro" id="IPR051922">
    <property type="entry name" value="Bact_Sporulation_Assoc"/>
</dbReference>
<evidence type="ECO:0000313" key="3">
    <source>
        <dbReference type="Proteomes" id="UP000287243"/>
    </source>
</evidence>
<dbReference type="RefSeq" id="WP_128699083.1">
    <property type="nucleotide sequence ID" value="NZ_CP019384.1"/>
</dbReference>
<dbReference type="Proteomes" id="UP000287243">
    <property type="component" value="Chromosome"/>
</dbReference>
<reference evidence="2 3" key="1">
    <citation type="submission" date="2017-01" db="EMBL/GenBank/DDBJ databases">
        <title>First insights into the biology of 'candidatus Vampirococcus archaeovorus'.</title>
        <authorList>
            <person name="Kizina J."/>
            <person name="Jordan S."/>
            <person name="Stueber K."/>
            <person name="Reinhardt R."/>
            <person name="Harder J."/>
        </authorList>
    </citation>
    <scope>NUCLEOTIDE SEQUENCE [LARGE SCALE GENOMIC DNA]</scope>
    <source>
        <strain evidence="2 3">LiM</strain>
    </source>
</reference>
<sequence>MVFIEKMKWWLCLAAGAGVGVCLCGTVWGSSQPPTVRVAIVRDTKELTLAVEGAFDISAVPAGKKIYHGSRLASSKAVAVDKGIKIHQTVYDASSLRISAHKKAAIFVNHRPYRGDIVLIRSAEGSLSAINVLDVESYVKGVLVHEISPAWPIDAIKAQAIAARTYALYQKEISSHRPYDLVADTFSQVYGGFASERNKTNRAVNFTFGEVLLYGGKIFPAYFHATCGGSTESAAELWKLDIEPLKGDRLCSFCSASPHYYWNISLDFKTIRKKLGPFYTLQGELQNISVEERNASGRVHSLRLKDEAGDSVVISAKDFRQAMGPDIVRSTNFTITVKGSKVVFNGKGWGHGVGLCQWGALGMSRRGYDYKEILAFYYPGSRVTKIY</sequence>
<dbReference type="Pfam" id="PF08486">
    <property type="entry name" value="SpoIID"/>
    <property type="match status" value="1"/>
</dbReference>
<organism evidence="2 3">
    <name type="scientific">Velamenicoccus archaeovorus</name>
    <dbReference type="NCBI Taxonomy" id="1930593"/>
    <lineage>
        <taxon>Bacteria</taxon>
        <taxon>Pseudomonadati</taxon>
        <taxon>Candidatus Omnitrophota</taxon>
        <taxon>Candidatus Velamenicoccus</taxon>
    </lineage>
</organism>
<dbReference type="GO" id="GO:0030435">
    <property type="term" value="P:sporulation resulting in formation of a cellular spore"/>
    <property type="evidence" value="ECO:0007669"/>
    <property type="project" value="InterPro"/>
</dbReference>
<dbReference type="InterPro" id="IPR013486">
    <property type="entry name" value="SpoIID/LytB"/>
</dbReference>
<dbReference type="EMBL" id="CP019384">
    <property type="protein sequence ID" value="QAT16445.1"/>
    <property type="molecule type" value="Genomic_DNA"/>
</dbReference>
<evidence type="ECO:0000313" key="2">
    <source>
        <dbReference type="EMBL" id="QAT16445.1"/>
    </source>
</evidence>
<dbReference type="OrthoDB" id="9794671at2"/>
<dbReference type="NCBIfam" id="TIGR02669">
    <property type="entry name" value="SpoIID_LytB"/>
    <property type="match status" value="1"/>
</dbReference>
<dbReference type="KEGG" id="vai:BU251_01225"/>
<feature type="domain" description="Sporulation stage II protein D amidase enhancer LytB N-terminal" evidence="1">
    <location>
        <begin position="124"/>
        <end position="214"/>
    </location>
</feature>
<dbReference type="PANTHER" id="PTHR30032:SF4">
    <property type="entry name" value="AMIDASE ENHANCER"/>
    <property type="match status" value="1"/>
</dbReference>
<gene>
    <name evidence="2" type="ORF">BU251_01225</name>
</gene>
<protein>
    <recommendedName>
        <fullName evidence="1">Sporulation stage II protein D amidase enhancer LytB N-terminal domain-containing protein</fullName>
    </recommendedName>
</protein>
<keyword evidence="3" id="KW-1185">Reference proteome</keyword>
<accession>A0A410P2M4</accession>
<evidence type="ECO:0000259" key="1">
    <source>
        <dbReference type="Pfam" id="PF08486"/>
    </source>
</evidence>
<dbReference type="AlphaFoldDB" id="A0A410P2M4"/>